<feature type="repeat" description="TPR" evidence="1">
    <location>
        <begin position="251"/>
        <end position="284"/>
    </location>
</feature>
<gene>
    <name evidence="4" type="ORF">NYZ99_07545</name>
</gene>
<dbReference type="PROSITE" id="PS50005">
    <property type="entry name" value="TPR"/>
    <property type="match status" value="1"/>
</dbReference>
<evidence type="ECO:0000313" key="5">
    <source>
        <dbReference type="Proteomes" id="UP001059209"/>
    </source>
</evidence>
<keyword evidence="1" id="KW-0802">TPR repeat</keyword>
<protein>
    <submittedName>
        <fullName evidence="4">Tetratricopeptide repeat protein</fullName>
    </submittedName>
</protein>
<feature type="region of interest" description="Disordered" evidence="2">
    <location>
        <begin position="377"/>
        <end position="402"/>
    </location>
</feature>
<dbReference type="SMART" id="SM00028">
    <property type="entry name" value="TPR"/>
    <property type="match status" value="1"/>
</dbReference>
<dbReference type="RefSeq" id="WP_260574698.1">
    <property type="nucleotide sequence ID" value="NZ_CP104205.1"/>
</dbReference>
<sequence>MKRSFLVLLFGFLCFLLAPMEINSQDVPSQSENYFQQFKELPNSTSRIDFFFDTSNRYNQNSAYDWLDTVNVYLISSQKINDSAAVSEYQMIQSKIYYDLGDYERSLSIAKDLFDDMEEYPLEWKSLILNIMDDDYSKLELYDKQIEIRRYKRELGLTERVSFYDIYSSLGQHRKAMEDYMTEEKNTIEEGDFYGQAIYNNTIGNYLLLDKSTPTALSYFNKANALIDVYFSDVINTKTSNEVNEGNHLKGVILGNIGKSYVQLKEYEKAIPYLEEGIELIKKHNTGKVSTELVENTLEIAECYLQLNNYEKATDYLSKDLIPVKIKNILKKNRLYAAYYDRTGDYKSANEYLKQNNRIRDSLDDNDTNIKSQQLESVLKQDLENSEKNERGTESGFRKDQE</sequence>
<organism evidence="4 5">
    <name type="scientific">Maribacter litopenaei</name>
    <dbReference type="NCBI Taxonomy" id="2976127"/>
    <lineage>
        <taxon>Bacteria</taxon>
        <taxon>Pseudomonadati</taxon>
        <taxon>Bacteroidota</taxon>
        <taxon>Flavobacteriia</taxon>
        <taxon>Flavobacteriales</taxon>
        <taxon>Flavobacteriaceae</taxon>
        <taxon>Maribacter</taxon>
    </lineage>
</organism>
<evidence type="ECO:0000256" key="2">
    <source>
        <dbReference type="SAM" id="MobiDB-lite"/>
    </source>
</evidence>
<dbReference type="Gene3D" id="1.25.40.10">
    <property type="entry name" value="Tetratricopeptide repeat domain"/>
    <property type="match status" value="1"/>
</dbReference>
<feature type="chain" id="PRO_5047037040" evidence="3">
    <location>
        <begin position="25"/>
        <end position="402"/>
    </location>
</feature>
<feature type="compositionally biased region" description="Basic and acidic residues" evidence="2">
    <location>
        <begin position="379"/>
        <end position="402"/>
    </location>
</feature>
<evidence type="ECO:0000313" key="4">
    <source>
        <dbReference type="EMBL" id="UWX56136.1"/>
    </source>
</evidence>
<evidence type="ECO:0000256" key="1">
    <source>
        <dbReference type="PROSITE-ProRule" id="PRU00339"/>
    </source>
</evidence>
<dbReference type="EMBL" id="CP104205">
    <property type="protein sequence ID" value="UWX56136.1"/>
    <property type="molecule type" value="Genomic_DNA"/>
</dbReference>
<reference evidence="4" key="1">
    <citation type="submission" date="2022-09" db="EMBL/GenBank/DDBJ databases">
        <title>Maribacter litopenaei sp. nov., isolated from the intestinal tract of the Pacific White Shrimp, Litopenaeus vannamei.</title>
        <authorList>
            <person name="Kim S.Y."/>
            <person name="Hwang C.Y."/>
        </authorList>
    </citation>
    <scope>NUCLEOTIDE SEQUENCE</scope>
    <source>
        <strain evidence="4">HL-LV01</strain>
    </source>
</reference>
<proteinExistence type="predicted"/>
<feature type="signal peptide" evidence="3">
    <location>
        <begin position="1"/>
        <end position="24"/>
    </location>
</feature>
<dbReference type="InterPro" id="IPR011990">
    <property type="entry name" value="TPR-like_helical_dom_sf"/>
</dbReference>
<dbReference type="Pfam" id="PF13181">
    <property type="entry name" value="TPR_8"/>
    <property type="match status" value="1"/>
</dbReference>
<keyword evidence="5" id="KW-1185">Reference proteome</keyword>
<dbReference type="InterPro" id="IPR019734">
    <property type="entry name" value="TPR_rpt"/>
</dbReference>
<keyword evidence="3" id="KW-0732">Signal</keyword>
<name>A0ABY5YBC4_9FLAO</name>
<evidence type="ECO:0000256" key="3">
    <source>
        <dbReference type="SAM" id="SignalP"/>
    </source>
</evidence>
<accession>A0ABY5YBC4</accession>
<dbReference type="Proteomes" id="UP001059209">
    <property type="component" value="Chromosome"/>
</dbReference>
<dbReference type="SUPFAM" id="SSF48452">
    <property type="entry name" value="TPR-like"/>
    <property type="match status" value="1"/>
</dbReference>